<sequence>MYKNYFFIGFLGFLLFVFVTFSIVLSFNWIRSFDTFFIECIRGDVESNLTWNQWMKFLSNIGDSKTVIVVSFVVMLWMFWKRKIMLGIWFIGSIAISMIILKILKEMIARPRPNIENWLSNASGFSYPSGHSLSISIFCLLVFLFIWSSETKVFFKFFSGILAVLLIFSIMYSRIYLGVHYPSDVFGGFLLGLTLAFFSRGVYLKLFKHKQS</sequence>
<dbReference type="EMBL" id="JAUPEV010000012">
    <property type="protein sequence ID" value="MDO7253695.1"/>
    <property type="molecule type" value="Genomic_DNA"/>
</dbReference>
<feature type="transmembrane region" description="Helical" evidence="1">
    <location>
        <begin position="153"/>
        <end position="173"/>
    </location>
</feature>
<dbReference type="AlphaFoldDB" id="A0AA90TA66"/>
<dbReference type="CDD" id="cd03392">
    <property type="entry name" value="PAP2_like_2"/>
    <property type="match status" value="1"/>
</dbReference>
<organism evidence="4 5">
    <name type="scientific">Helicobacter cappadocius</name>
    <dbReference type="NCBI Taxonomy" id="3063998"/>
    <lineage>
        <taxon>Bacteria</taxon>
        <taxon>Pseudomonadati</taxon>
        <taxon>Campylobacterota</taxon>
        <taxon>Epsilonproteobacteria</taxon>
        <taxon>Campylobacterales</taxon>
        <taxon>Helicobacteraceae</taxon>
        <taxon>Helicobacter</taxon>
    </lineage>
</organism>
<evidence type="ECO:0000259" key="2">
    <source>
        <dbReference type="SMART" id="SM00014"/>
    </source>
</evidence>
<keyword evidence="1" id="KW-1133">Transmembrane helix</keyword>
<dbReference type="SMART" id="SM00014">
    <property type="entry name" value="acidPPc"/>
    <property type="match status" value="1"/>
</dbReference>
<feature type="transmembrane region" description="Helical" evidence="1">
    <location>
        <begin position="62"/>
        <end position="80"/>
    </location>
</feature>
<dbReference type="SUPFAM" id="SSF48317">
    <property type="entry name" value="Acid phosphatase/Vanadium-dependent haloperoxidase"/>
    <property type="match status" value="1"/>
</dbReference>
<feature type="transmembrane region" description="Helical" evidence="1">
    <location>
        <begin position="6"/>
        <end position="27"/>
    </location>
</feature>
<gene>
    <name evidence="3" type="ORF">Q5I04_07205</name>
    <name evidence="4" type="ORF">Q5I06_07510</name>
</gene>
<evidence type="ECO:0000313" key="3">
    <source>
        <dbReference type="EMBL" id="MDO7253695.1"/>
    </source>
</evidence>
<dbReference type="Proteomes" id="UP001240777">
    <property type="component" value="Unassembled WGS sequence"/>
</dbReference>
<dbReference type="Pfam" id="PF01569">
    <property type="entry name" value="PAP2"/>
    <property type="match status" value="1"/>
</dbReference>
<feature type="transmembrane region" description="Helical" evidence="1">
    <location>
        <begin position="185"/>
        <end position="203"/>
    </location>
</feature>
<dbReference type="InterPro" id="IPR000326">
    <property type="entry name" value="PAP2/HPO"/>
</dbReference>
<feature type="domain" description="Phosphatidic acid phosphatase type 2/haloperoxidase" evidence="2">
    <location>
        <begin position="86"/>
        <end position="200"/>
    </location>
</feature>
<keyword evidence="1" id="KW-0812">Transmembrane</keyword>
<accession>A0AA90TA66</accession>
<dbReference type="Proteomes" id="UP001177258">
    <property type="component" value="Unassembled WGS sequence"/>
</dbReference>
<evidence type="ECO:0000256" key="1">
    <source>
        <dbReference type="SAM" id="Phobius"/>
    </source>
</evidence>
<name>A0AA90TA66_9HELI</name>
<dbReference type="Gene3D" id="1.20.144.10">
    <property type="entry name" value="Phosphatidic acid phosphatase type 2/haloperoxidase"/>
    <property type="match status" value="2"/>
</dbReference>
<reference evidence="3" key="2">
    <citation type="submission" date="2023-07" db="EMBL/GenBank/DDBJ databases">
        <authorList>
            <person name="Aydin F."/>
            <person name="Tarhane S."/>
            <person name="Saticioglu I.B."/>
            <person name="Karakaya E."/>
            <person name="Abay S."/>
            <person name="Guran O."/>
            <person name="Bozkurt E."/>
            <person name="Uzum N."/>
            <person name="Olgun K."/>
            <person name="Jablonski D."/>
        </authorList>
    </citation>
    <scope>NUCLEOTIDE SEQUENCE</scope>
    <source>
        <strain evidence="3">Faydin-H75</strain>
    </source>
</reference>
<dbReference type="EMBL" id="JAUYZK010000012">
    <property type="protein sequence ID" value="MDP2539617.1"/>
    <property type="molecule type" value="Genomic_DNA"/>
</dbReference>
<comment type="caution">
    <text evidence="4">The sequence shown here is derived from an EMBL/GenBank/DDBJ whole genome shotgun (WGS) entry which is preliminary data.</text>
</comment>
<feature type="transmembrane region" description="Helical" evidence="1">
    <location>
        <begin position="125"/>
        <end position="147"/>
    </location>
</feature>
<reference evidence="4 6" key="1">
    <citation type="submission" date="2023-07" db="EMBL/GenBank/DDBJ databases">
        <title>Unpublished Manusciprt.</title>
        <authorList>
            <person name="Aydin F."/>
            <person name="Tarhane S."/>
            <person name="Saticioglu I.B."/>
            <person name="Karakaya E."/>
            <person name="Abay S."/>
            <person name="Guran O."/>
            <person name="Bozkurt E."/>
            <person name="Uzum N."/>
            <person name="Olgun K."/>
            <person name="Jablonski D."/>
        </authorList>
    </citation>
    <scope>NUCLEOTIDE SEQUENCE</scope>
    <source>
        <strain evidence="6">faydin-H75</strain>
        <strain evidence="4">Faydin-H76</strain>
    </source>
</reference>
<feature type="transmembrane region" description="Helical" evidence="1">
    <location>
        <begin position="86"/>
        <end position="104"/>
    </location>
</feature>
<evidence type="ECO:0000313" key="5">
    <source>
        <dbReference type="Proteomes" id="UP001177258"/>
    </source>
</evidence>
<evidence type="ECO:0000313" key="4">
    <source>
        <dbReference type="EMBL" id="MDP2539617.1"/>
    </source>
</evidence>
<keyword evidence="6" id="KW-1185">Reference proteome</keyword>
<reference evidence="3 5" key="3">
    <citation type="journal article" date="2024" name="Syst. Appl. Microbiol.">
        <title>Helicobacter cappadocius sp. nov., from lizards: The first psychrotrophic Helicobacter species.</title>
        <authorList>
            <person name="Aydin F."/>
            <person name="Tarhane S."/>
            <person name="Karakaya E."/>
            <person name="Abay S."/>
            <person name="Kayman T."/>
            <person name="Guran O."/>
            <person name="Bozkurt E."/>
            <person name="Uzum N."/>
            <person name="Avci A."/>
            <person name="Olgun K."/>
            <person name="Jablonski D."/>
            <person name="Guran C."/>
            <person name="Burcin Saticioglu I."/>
        </authorList>
    </citation>
    <scope>NUCLEOTIDE SEQUENCE [LARGE SCALE GENOMIC DNA]</scope>
    <source>
        <strain evidence="3">Faydin-H75</strain>
        <strain evidence="5">faydin-H76</strain>
    </source>
</reference>
<dbReference type="PANTHER" id="PTHR14969:SF13">
    <property type="entry name" value="AT30094P"/>
    <property type="match status" value="1"/>
</dbReference>
<dbReference type="RefSeq" id="WP_305517535.1">
    <property type="nucleotide sequence ID" value="NZ_JAUPEV010000012.1"/>
</dbReference>
<evidence type="ECO:0000313" key="6">
    <source>
        <dbReference type="Proteomes" id="UP001240777"/>
    </source>
</evidence>
<protein>
    <submittedName>
        <fullName evidence="4">Phosphatase PAP2 family protein</fullName>
    </submittedName>
</protein>
<proteinExistence type="predicted"/>
<dbReference type="InterPro" id="IPR036938">
    <property type="entry name" value="PAP2/HPO_sf"/>
</dbReference>
<dbReference type="PANTHER" id="PTHR14969">
    <property type="entry name" value="SPHINGOSINE-1-PHOSPHATE PHOSPHOHYDROLASE"/>
    <property type="match status" value="1"/>
</dbReference>
<keyword evidence="1" id="KW-0472">Membrane</keyword>